<comment type="cofactor">
    <cofactor evidence="1">
        <name>FAD</name>
        <dbReference type="ChEBI" id="CHEBI:57692"/>
    </cofactor>
</comment>
<dbReference type="SUPFAM" id="SSF47203">
    <property type="entry name" value="Acyl-CoA dehydrogenase C-terminal domain-like"/>
    <property type="match status" value="1"/>
</dbReference>
<dbReference type="InterPro" id="IPR037069">
    <property type="entry name" value="AcylCoA_DH/ox_N_sf"/>
</dbReference>
<evidence type="ECO:0000256" key="2">
    <source>
        <dbReference type="ARBA" id="ARBA00009347"/>
    </source>
</evidence>
<keyword evidence="4" id="KW-0274">FAD</keyword>
<evidence type="ECO:0000259" key="6">
    <source>
        <dbReference type="Pfam" id="PF00441"/>
    </source>
</evidence>
<dbReference type="RefSeq" id="WP_344196638.1">
    <property type="nucleotide sequence ID" value="NZ_BAAAME010000001.1"/>
</dbReference>
<evidence type="ECO:0000256" key="4">
    <source>
        <dbReference type="ARBA" id="ARBA00022827"/>
    </source>
</evidence>
<name>A0ABP4VEM0_9ACTN</name>
<evidence type="ECO:0000256" key="3">
    <source>
        <dbReference type="ARBA" id="ARBA00022630"/>
    </source>
</evidence>
<dbReference type="PANTHER" id="PTHR43884:SF20">
    <property type="entry name" value="ACYL-COA DEHYDROGENASE FADE28"/>
    <property type="match status" value="1"/>
</dbReference>
<dbReference type="Gene3D" id="1.10.540.10">
    <property type="entry name" value="Acyl-CoA dehydrogenase/oxidase, N-terminal domain"/>
    <property type="match status" value="1"/>
</dbReference>
<dbReference type="InterPro" id="IPR036250">
    <property type="entry name" value="AcylCo_DH-like_C"/>
</dbReference>
<dbReference type="Gene3D" id="1.20.140.10">
    <property type="entry name" value="Butyryl-CoA Dehydrogenase, subunit A, domain 3"/>
    <property type="match status" value="1"/>
</dbReference>
<keyword evidence="5" id="KW-0560">Oxidoreductase</keyword>
<accession>A0ABP4VEM0</accession>
<protein>
    <submittedName>
        <fullName evidence="7">Acyl-CoA dehydrogenase family protein</fullName>
    </submittedName>
</protein>
<sequence length="367" mass="37970">MSSIVVDPWPAGDPALLAPSAEHEELRAIVRSLLERAGGTEGVRGVLDGDLGYSTDLWTRLHRELEVSSMVVPETLGGAGFALADVAVVLEEAGAVLRPEPLLASSVLAAAALGAADDPDAIAGELRGVMAGELVGTLALAVEGLEVVDGRASGVLHRVLAGATAHLVVLGDDRGLWLLDTAGDGVEVRALEVLDETRRQADLVLTGAAVTALVGVSGAAAAWSRLRRAAAVGVAAEHVGMMARLLDDTVAYVSTREQFGRKIGSFQAVKHRLADVLVDLERSRSAVAYAAALHDADPADELAAAVAASVATDAVVRTVHEAVQLHGGIGFTWEHPAHLYVKRALGDEGLFGSAAAHRRRIADLVGL</sequence>
<dbReference type="EMBL" id="BAAAME010000001">
    <property type="protein sequence ID" value="GAA1724221.1"/>
    <property type="molecule type" value="Genomic_DNA"/>
</dbReference>
<dbReference type="SUPFAM" id="SSF56645">
    <property type="entry name" value="Acyl-CoA dehydrogenase NM domain-like"/>
    <property type="match status" value="1"/>
</dbReference>
<proteinExistence type="inferred from homology"/>
<comment type="similarity">
    <text evidence="2">Belongs to the acyl-CoA dehydrogenase family.</text>
</comment>
<evidence type="ECO:0000313" key="7">
    <source>
        <dbReference type="EMBL" id="GAA1724221.1"/>
    </source>
</evidence>
<feature type="domain" description="Acyl-CoA dehydrogenase/oxidase C-terminal" evidence="6">
    <location>
        <begin position="231"/>
        <end position="363"/>
    </location>
</feature>
<gene>
    <name evidence="7" type="ORF">GCM10009710_01280</name>
</gene>
<reference evidence="8" key="1">
    <citation type="journal article" date="2019" name="Int. J. Syst. Evol. Microbiol.">
        <title>The Global Catalogue of Microorganisms (GCM) 10K type strain sequencing project: providing services to taxonomists for standard genome sequencing and annotation.</title>
        <authorList>
            <consortium name="The Broad Institute Genomics Platform"/>
            <consortium name="The Broad Institute Genome Sequencing Center for Infectious Disease"/>
            <person name="Wu L."/>
            <person name="Ma J."/>
        </authorList>
    </citation>
    <scope>NUCLEOTIDE SEQUENCE [LARGE SCALE GENOMIC DNA]</scope>
    <source>
        <strain evidence="8">JCM 13518</strain>
    </source>
</reference>
<keyword evidence="3" id="KW-0285">Flavoprotein</keyword>
<evidence type="ECO:0000313" key="8">
    <source>
        <dbReference type="Proteomes" id="UP001501057"/>
    </source>
</evidence>
<keyword evidence="8" id="KW-1185">Reference proteome</keyword>
<evidence type="ECO:0000256" key="1">
    <source>
        <dbReference type="ARBA" id="ARBA00001974"/>
    </source>
</evidence>
<dbReference type="InterPro" id="IPR009075">
    <property type="entry name" value="AcylCo_DH/oxidase_C"/>
</dbReference>
<dbReference type="Proteomes" id="UP001501057">
    <property type="component" value="Unassembled WGS sequence"/>
</dbReference>
<comment type="caution">
    <text evidence="7">The sequence shown here is derived from an EMBL/GenBank/DDBJ whole genome shotgun (WGS) entry which is preliminary data.</text>
</comment>
<dbReference type="InterPro" id="IPR009100">
    <property type="entry name" value="AcylCoA_DH/oxidase_NM_dom_sf"/>
</dbReference>
<dbReference type="Pfam" id="PF00441">
    <property type="entry name" value="Acyl-CoA_dh_1"/>
    <property type="match status" value="1"/>
</dbReference>
<evidence type="ECO:0000256" key="5">
    <source>
        <dbReference type="ARBA" id="ARBA00023002"/>
    </source>
</evidence>
<dbReference type="PANTHER" id="PTHR43884">
    <property type="entry name" value="ACYL-COA DEHYDROGENASE"/>
    <property type="match status" value="1"/>
</dbReference>
<organism evidence="7 8">
    <name type="scientific">Aeromicrobium alkaliterrae</name>
    <dbReference type="NCBI Taxonomy" id="302168"/>
    <lineage>
        <taxon>Bacteria</taxon>
        <taxon>Bacillati</taxon>
        <taxon>Actinomycetota</taxon>
        <taxon>Actinomycetes</taxon>
        <taxon>Propionibacteriales</taxon>
        <taxon>Nocardioidaceae</taxon>
        <taxon>Aeromicrobium</taxon>
    </lineage>
</organism>